<keyword evidence="4 5" id="KW-1283">Bacterial microcompartment</keyword>
<protein>
    <recommendedName>
        <fullName evidence="5">Ethanolamine ammonia-lyase small subunit</fullName>
        <shortName evidence="5">EAL small subunit</shortName>
        <ecNumber evidence="5">4.3.1.7</ecNumber>
    </recommendedName>
</protein>
<gene>
    <name evidence="5 6" type="primary">eutC</name>
    <name evidence="6" type="ORF">VHP8226_01332</name>
</gene>
<evidence type="ECO:0000313" key="7">
    <source>
        <dbReference type="Proteomes" id="UP000838160"/>
    </source>
</evidence>
<evidence type="ECO:0000256" key="4">
    <source>
        <dbReference type="ARBA" id="ARBA00024446"/>
    </source>
</evidence>
<evidence type="ECO:0000256" key="5">
    <source>
        <dbReference type="HAMAP-Rule" id="MF_00601"/>
    </source>
</evidence>
<comment type="similarity">
    <text evidence="5">Belongs to the EutC family.</text>
</comment>
<comment type="subcellular location">
    <subcellularLocation>
        <location evidence="5">Bacterial microcompartment</location>
    </subcellularLocation>
</comment>
<dbReference type="PANTHER" id="PTHR39330">
    <property type="entry name" value="ETHANOLAMINE AMMONIA-LYASE LIGHT CHAIN"/>
    <property type="match status" value="1"/>
</dbReference>
<proteinExistence type="inferred from homology"/>
<dbReference type="NCBIfam" id="NF003971">
    <property type="entry name" value="PRK05465.1"/>
    <property type="match status" value="1"/>
</dbReference>
<dbReference type="PIRSF" id="PIRSF018982">
    <property type="entry name" value="EutC"/>
    <property type="match status" value="1"/>
</dbReference>
<keyword evidence="1 5" id="KW-0846">Cobalamin</keyword>
<feature type="binding site" evidence="5">
    <location>
        <position position="209"/>
    </location>
    <ligand>
        <name>adenosylcob(III)alamin</name>
        <dbReference type="ChEBI" id="CHEBI:18408"/>
    </ligand>
</feature>
<dbReference type="RefSeq" id="WP_237484299.1">
    <property type="nucleotide sequence ID" value="NZ_CAKLCM010000002.1"/>
</dbReference>
<reference evidence="6" key="1">
    <citation type="submission" date="2021-12" db="EMBL/GenBank/DDBJ databases">
        <authorList>
            <person name="Rodrigo-Torres L."/>
            <person name="Arahal R. D."/>
            <person name="Lucena T."/>
        </authorList>
    </citation>
    <scope>NUCLEOTIDE SEQUENCE</scope>
    <source>
        <strain evidence="6">CECT 8226</strain>
    </source>
</reference>
<dbReference type="Gene3D" id="3.40.50.11240">
    <property type="entry name" value="Ethanolamine ammonia-lyase light chain (EutC)"/>
    <property type="match status" value="1"/>
</dbReference>
<keyword evidence="3 5" id="KW-0170">Cobalt</keyword>
<dbReference type="GO" id="GO:0008851">
    <property type="term" value="F:ethanolamine ammonia-lyase activity"/>
    <property type="evidence" value="ECO:0007669"/>
    <property type="project" value="UniProtKB-EC"/>
</dbReference>
<comment type="function">
    <text evidence="5">Catalyzes the deamination of various vicinal amino-alcohols to oxo compounds. Allows this organism to utilize ethanolamine as the sole source of nitrogen and carbon in the presence of external vitamin B12.</text>
</comment>
<keyword evidence="2 5" id="KW-0456">Lyase</keyword>
<comment type="cofactor">
    <cofactor evidence="5">
        <name>adenosylcob(III)alamin</name>
        <dbReference type="ChEBI" id="CHEBI:18408"/>
    </cofactor>
    <text evidence="5">Binds between the large and small subunits.</text>
</comment>
<comment type="pathway">
    <text evidence="5">Amine and polyamine degradation; ethanolamine degradation.</text>
</comment>
<evidence type="ECO:0000256" key="3">
    <source>
        <dbReference type="ARBA" id="ARBA00023285"/>
    </source>
</evidence>
<dbReference type="Gene3D" id="1.10.30.40">
    <property type="entry name" value="Ethanolamine ammonia-lyase light chain (EutC), N-terminal domain"/>
    <property type="match status" value="1"/>
</dbReference>
<keyword evidence="7" id="KW-1185">Reference proteome</keyword>
<dbReference type="EC" id="4.3.1.7" evidence="5"/>
<dbReference type="InterPro" id="IPR042255">
    <property type="entry name" value="EutC_N"/>
</dbReference>
<accession>A0ABM8ZIQ3</accession>
<dbReference type="Pfam" id="PF05985">
    <property type="entry name" value="EutC"/>
    <property type="match status" value="1"/>
</dbReference>
<sequence length="300" mass="33044">MGKQPNNERQSDQLENNHRSDELVIESPWQQLKSLTSARIALGRAGNSIPTHESLSFQLDHAKAIDAVHTALDIPLLLEQYHQSPTLTGIPNSQPFVVNSKANDRMLYLQRPDLGRQIADEDIEALTNFQAKTGLVYDLAIVIADGLSSSAIQKHAMPVLEQLLVRLDNDETYDWSIAPLTLATQARVASGDDIGEALKAKVTLIFIGERPGLTSPDSMGIYLTWDPKRGCKDSQRNCISNIRPEGFGYSEAADKAYYLLSESLKLQLSGVGLKDRSETEPALDTVDNGETQSFLVVKND</sequence>
<dbReference type="HAMAP" id="MF_00601">
    <property type="entry name" value="EutC"/>
    <property type="match status" value="1"/>
</dbReference>
<evidence type="ECO:0000313" key="6">
    <source>
        <dbReference type="EMBL" id="CAH0525801.1"/>
    </source>
</evidence>
<organism evidence="6 7">
    <name type="scientific">Vibrio hippocampi</name>
    <dbReference type="NCBI Taxonomy" id="654686"/>
    <lineage>
        <taxon>Bacteria</taxon>
        <taxon>Pseudomonadati</taxon>
        <taxon>Pseudomonadota</taxon>
        <taxon>Gammaproteobacteria</taxon>
        <taxon>Vibrionales</taxon>
        <taxon>Vibrionaceae</taxon>
        <taxon>Vibrio</taxon>
    </lineage>
</organism>
<dbReference type="InterPro" id="IPR009246">
    <property type="entry name" value="EutC"/>
</dbReference>
<comment type="catalytic activity">
    <reaction evidence="5">
        <text>ethanolamine = acetaldehyde + NH4(+)</text>
        <dbReference type="Rhea" id="RHEA:15313"/>
        <dbReference type="ChEBI" id="CHEBI:15343"/>
        <dbReference type="ChEBI" id="CHEBI:28938"/>
        <dbReference type="ChEBI" id="CHEBI:57603"/>
        <dbReference type="EC" id="4.3.1.7"/>
    </reaction>
</comment>
<name>A0ABM8ZIQ3_9VIBR</name>
<evidence type="ECO:0000256" key="1">
    <source>
        <dbReference type="ARBA" id="ARBA00022628"/>
    </source>
</evidence>
<dbReference type="Proteomes" id="UP000838160">
    <property type="component" value="Unassembled WGS sequence"/>
</dbReference>
<evidence type="ECO:0000256" key="2">
    <source>
        <dbReference type="ARBA" id="ARBA00023239"/>
    </source>
</evidence>
<comment type="caution">
    <text evidence="6">The sequence shown here is derived from an EMBL/GenBank/DDBJ whole genome shotgun (WGS) entry which is preliminary data.</text>
</comment>
<dbReference type="EMBL" id="CAKLCM010000002">
    <property type="protein sequence ID" value="CAH0525801.1"/>
    <property type="molecule type" value="Genomic_DNA"/>
</dbReference>
<feature type="binding site" evidence="5">
    <location>
        <position position="238"/>
    </location>
    <ligand>
        <name>adenosylcob(III)alamin</name>
        <dbReference type="ChEBI" id="CHEBI:18408"/>
    </ligand>
</feature>
<comment type="subunit">
    <text evidence="5">The basic unit is a heterodimer which dimerizes to form tetramers. The heterotetramers trimerize; 6 large subunits form a core ring with 6 small subunits projecting outwards.</text>
</comment>
<dbReference type="PANTHER" id="PTHR39330:SF1">
    <property type="entry name" value="ETHANOLAMINE AMMONIA-LYASE SMALL SUBUNIT"/>
    <property type="match status" value="1"/>
</dbReference>
<feature type="binding site" evidence="5">
    <location>
        <position position="188"/>
    </location>
    <ligand>
        <name>adenosylcob(III)alamin</name>
        <dbReference type="ChEBI" id="CHEBI:18408"/>
    </ligand>
</feature>
<dbReference type="InterPro" id="IPR042251">
    <property type="entry name" value="EutC_C"/>
</dbReference>